<organism evidence="2 3">
    <name type="scientific">Matsumuraeses phaseoli granulovirus</name>
    <dbReference type="NCBI Taxonomy" id="2760664"/>
    <lineage>
        <taxon>Viruses</taxon>
        <taxon>Viruses incertae sedis</taxon>
        <taxon>Naldaviricetes</taxon>
        <taxon>Lefavirales</taxon>
        <taxon>Baculoviridae</taxon>
        <taxon>Betabaculovirus</taxon>
        <taxon>Betabaculovirus maphaseoli</taxon>
    </lineage>
</organism>
<reference evidence="2" key="1">
    <citation type="journal article" date="2020" name="Viruses">
        <title>Genome Analysis of a Novel Clade b Betabaculovirus Isolated from the Legume Pest Matsumuraeses phaseoli (Lepidoptera: Tortricidae).</title>
        <authorList>
            <person name="Shu R."/>
            <person name="Meng Q."/>
            <person name="Miao L."/>
            <person name="Liang H."/>
            <person name="Chen J."/>
            <person name="Xu Y."/>
            <person name="Cheng L."/>
            <person name="Jin W."/>
            <person name="Qin Q."/>
            <person name="Zhang H."/>
        </authorList>
    </citation>
    <scope>NUCLEOTIDE SEQUENCE</scope>
    <source>
        <strain evidence="2">IOZ01</strain>
    </source>
</reference>
<dbReference type="KEGG" id="vg:80539396"/>
<keyword evidence="3" id="KW-1185">Reference proteome</keyword>
<keyword evidence="1" id="KW-0175">Coiled coil</keyword>
<dbReference type="RefSeq" id="YP_010800750.1">
    <property type="nucleotide sequence ID" value="NC_076905.1"/>
</dbReference>
<accession>A0AAE7MLC2</accession>
<feature type="coiled-coil region" evidence="1">
    <location>
        <begin position="2"/>
        <end position="36"/>
    </location>
</feature>
<dbReference type="Proteomes" id="UP000829694">
    <property type="component" value="Segment"/>
</dbReference>
<evidence type="ECO:0000256" key="1">
    <source>
        <dbReference type="SAM" id="Coils"/>
    </source>
</evidence>
<proteinExistence type="predicted"/>
<evidence type="ECO:0000313" key="3">
    <source>
        <dbReference type="Proteomes" id="UP000829694"/>
    </source>
</evidence>
<evidence type="ECO:0000313" key="2">
    <source>
        <dbReference type="EMBL" id="QOD39995.1"/>
    </source>
</evidence>
<name>A0AAE7MLC2_9BBAC</name>
<dbReference type="EMBL" id="MT844067">
    <property type="protein sequence ID" value="QOD39995.1"/>
    <property type="molecule type" value="Genomic_DNA"/>
</dbReference>
<protein>
    <submittedName>
        <fullName evidence="2">Maph32</fullName>
    </submittedName>
</protein>
<sequence length="105" mass="12374">MHQDYMLLLKQYNNKCNQLNDAYQELQLQYDKTQFELRCVKQILLEICQEVAPHKQNIVQDMVDKHDKVYKTLHATGTTPMASIRFAHQLSPDLGSIYVWNTSFI</sequence>
<dbReference type="GeneID" id="80539396"/>
<gene>
    <name evidence="2" type="primary">Maph32</name>
    <name evidence="2" type="ORF">H4Q86_032</name>
</gene>